<keyword evidence="14" id="KW-0413">Isomerase</keyword>
<evidence type="ECO:0000256" key="3">
    <source>
        <dbReference type="ARBA" id="ARBA00012203"/>
    </source>
</evidence>
<dbReference type="Gene3D" id="1.20.1050.10">
    <property type="match status" value="1"/>
</dbReference>
<proteinExistence type="inferred from homology"/>
<evidence type="ECO:0000256" key="18">
    <source>
        <dbReference type="ARBA" id="ARBA00037847"/>
    </source>
</evidence>
<evidence type="ECO:0000256" key="2">
    <source>
        <dbReference type="ARBA" id="ARBA00007409"/>
    </source>
</evidence>
<evidence type="ECO:0000256" key="5">
    <source>
        <dbReference type="ARBA" id="ARBA00022501"/>
    </source>
</evidence>
<dbReference type="SFLD" id="SFLDG01203">
    <property type="entry name" value="Prostaglandin_E_synthase_like1"/>
    <property type="match status" value="1"/>
</dbReference>
<comment type="subcellular location">
    <subcellularLocation>
        <location evidence="18">Endomembrane system</location>
        <topology evidence="18">Single-pass membrane protein</topology>
    </subcellularLocation>
</comment>
<dbReference type="EC" id="5.3.99.3" evidence="3"/>
<dbReference type="GO" id="GO:0012505">
    <property type="term" value="C:endomembrane system"/>
    <property type="evidence" value="ECO:0007669"/>
    <property type="project" value="UniProtKB-SubCell"/>
</dbReference>
<evidence type="ECO:0000256" key="9">
    <source>
        <dbReference type="ARBA" id="ARBA00022832"/>
    </source>
</evidence>
<dbReference type="UniPathway" id="UPA00662"/>
<dbReference type="SFLD" id="SFLDS00019">
    <property type="entry name" value="Glutathione_Transferase_(cytos"/>
    <property type="match status" value="1"/>
</dbReference>
<dbReference type="STRING" id="29172.A0A0D8XBC2"/>
<keyword evidence="10" id="KW-1133">Transmembrane helix</keyword>
<evidence type="ECO:0000256" key="4">
    <source>
        <dbReference type="ARBA" id="ARBA00019474"/>
    </source>
</evidence>
<sequence>MRVMKHVAVAAAAYVGLSSISDHADVRAKKLSGERVNGGISRMVLNAHDKTELNLRLYQYQSCPFSCKVRAFLDYYGFSYEVVEVNPITKSQLGFSKDYRKVPIITSGELVLKDSSLIISKLATFLRRSDLSLHDVENLYPVLEFERNKKMVVDCPLKYYVMNRSVSEQRTEEVREERVWRQWVDNHFIHLISPNVYRTPKEALETFKWFSEFGKWEENFTAWNVTLAKYLGAFIMYIVAKRLKAKHKITDERKALFDAFTEWMDAIGPERRFLGGEEPNLADLAMYGAMVAFSGCSAFKEVAASAPIMRWYTAMHLAVGAHQGRYVIEDKSKLAVDTPPQ</sequence>
<dbReference type="InterPro" id="IPR004045">
    <property type="entry name" value="Glutathione_S-Trfase_N"/>
</dbReference>
<evidence type="ECO:0000313" key="20">
    <source>
        <dbReference type="EMBL" id="KJH40949.1"/>
    </source>
</evidence>
<evidence type="ECO:0000256" key="15">
    <source>
        <dbReference type="ARBA" id="ARBA00023930"/>
    </source>
</evidence>
<keyword evidence="5" id="KW-0644">Prostaglandin metabolism</keyword>
<dbReference type="SFLD" id="SFLDG01182">
    <property type="entry name" value="Prostaglandin_E_synthase_like"/>
    <property type="match status" value="1"/>
</dbReference>
<evidence type="ECO:0000259" key="19">
    <source>
        <dbReference type="Pfam" id="PF13417"/>
    </source>
</evidence>
<gene>
    <name evidence="20" type="ORF">DICVIV_13080</name>
</gene>
<dbReference type="InterPro" id="IPR036249">
    <property type="entry name" value="Thioredoxin-like_sf"/>
</dbReference>
<keyword evidence="6" id="KW-0444">Lipid biosynthesis</keyword>
<comment type="catalytic activity">
    <reaction evidence="16">
        <text>prostaglandin H2 = prostaglandin E2</text>
        <dbReference type="Rhea" id="RHEA:12893"/>
        <dbReference type="ChEBI" id="CHEBI:57405"/>
        <dbReference type="ChEBI" id="CHEBI:606564"/>
        <dbReference type="EC" id="5.3.99.3"/>
    </reaction>
    <physiologicalReaction direction="left-to-right" evidence="16">
        <dbReference type="Rhea" id="RHEA:12894"/>
    </physiologicalReaction>
</comment>
<dbReference type="PROSITE" id="PS51354">
    <property type="entry name" value="GLUTAREDOXIN_2"/>
    <property type="match status" value="1"/>
</dbReference>
<evidence type="ECO:0000256" key="8">
    <source>
        <dbReference type="ARBA" id="ARBA00022692"/>
    </source>
</evidence>
<dbReference type="GO" id="GO:0050220">
    <property type="term" value="F:prostaglandin-E synthase activity"/>
    <property type="evidence" value="ECO:0007669"/>
    <property type="project" value="UniProtKB-EC"/>
</dbReference>
<dbReference type="SUPFAM" id="SSF47616">
    <property type="entry name" value="GST C-terminal domain-like"/>
    <property type="match status" value="1"/>
</dbReference>
<comment type="pathway">
    <text evidence="1">Lipid metabolism; prostaglandin biosynthesis.</text>
</comment>
<dbReference type="Gene3D" id="3.40.30.10">
    <property type="entry name" value="Glutaredoxin"/>
    <property type="match status" value="1"/>
</dbReference>
<feature type="domain" description="GST N-terminal" evidence="19">
    <location>
        <begin position="57"/>
        <end position="122"/>
    </location>
</feature>
<dbReference type="Pfam" id="PF13417">
    <property type="entry name" value="GST_N_3"/>
    <property type="match status" value="1"/>
</dbReference>
<dbReference type="CDD" id="cd03197">
    <property type="entry name" value="GST_C_mPGES2"/>
    <property type="match status" value="1"/>
</dbReference>
<dbReference type="EMBL" id="KN716955">
    <property type="protein sequence ID" value="KJH40949.1"/>
    <property type="molecule type" value="Genomic_DNA"/>
</dbReference>
<evidence type="ECO:0000313" key="21">
    <source>
        <dbReference type="Proteomes" id="UP000053766"/>
    </source>
</evidence>
<keyword evidence="8" id="KW-0812">Transmembrane</keyword>
<dbReference type="OrthoDB" id="423541at2759"/>
<accession>A0A0D8XBC2</accession>
<dbReference type="GO" id="GO:0001516">
    <property type="term" value="P:prostaglandin biosynthetic process"/>
    <property type="evidence" value="ECO:0007669"/>
    <property type="project" value="UniProtKB-UniPathway"/>
</dbReference>
<dbReference type="Proteomes" id="UP000053766">
    <property type="component" value="Unassembled WGS sequence"/>
</dbReference>
<keyword evidence="11" id="KW-0443">Lipid metabolism</keyword>
<reference evidence="21" key="2">
    <citation type="journal article" date="2016" name="Sci. Rep.">
        <title>Dictyocaulus viviparus genome, variome and transcriptome elucidate lungworm biology and support future intervention.</title>
        <authorList>
            <person name="McNulty S.N."/>
            <person name="Strube C."/>
            <person name="Rosa B.A."/>
            <person name="Martin J.C."/>
            <person name="Tyagi R."/>
            <person name="Choi Y.J."/>
            <person name="Wang Q."/>
            <person name="Hallsworth Pepin K."/>
            <person name="Zhang X."/>
            <person name="Ozersky P."/>
            <person name="Wilson R.K."/>
            <person name="Sternberg P.W."/>
            <person name="Gasser R.B."/>
            <person name="Mitreva M."/>
        </authorList>
    </citation>
    <scope>NUCLEOTIDE SEQUENCE [LARGE SCALE GENOMIC DNA]</scope>
    <source>
        <strain evidence="21">HannoverDv2000</strain>
    </source>
</reference>
<comment type="similarity">
    <text evidence="2">Belongs to the GST superfamily.</text>
</comment>
<evidence type="ECO:0000256" key="14">
    <source>
        <dbReference type="ARBA" id="ARBA00023235"/>
    </source>
</evidence>
<evidence type="ECO:0000256" key="1">
    <source>
        <dbReference type="ARBA" id="ARBA00004702"/>
    </source>
</evidence>
<dbReference type="AlphaFoldDB" id="A0A0D8XBC2"/>
<organism evidence="20 21">
    <name type="scientific">Dictyocaulus viviparus</name>
    <name type="common">Bovine lungworm</name>
    <dbReference type="NCBI Taxonomy" id="29172"/>
    <lineage>
        <taxon>Eukaryota</taxon>
        <taxon>Metazoa</taxon>
        <taxon>Ecdysozoa</taxon>
        <taxon>Nematoda</taxon>
        <taxon>Chromadorea</taxon>
        <taxon>Rhabditida</taxon>
        <taxon>Rhabditina</taxon>
        <taxon>Rhabditomorpha</taxon>
        <taxon>Strongyloidea</taxon>
        <taxon>Metastrongylidae</taxon>
        <taxon>Dictyocaulus</taxon>
    </lineage>
</organism>
<dbReference type="InterPro" id="IPR036282">
    <property type="entry name" value="Glutathione-S-Trfase_C_sf"/>
</dbReference>
<evidence type="ECO:0000256" key="17">
    <source>
        <dbReference type="ARBA" id="ARBA00031041"/>
    </source>
</evidence>
<dbReference type="PANTHER" id="PTHR12782">
    <property type="entry name" value="MICROSOMAL PROSTAGLANDIN E SYNTHASE-2"/>
    <property type="match status" value="1"/>
</dbReference>
<dbReference type="SUPFAM" id="SSF52833">
    <property type="entry name" value="Thioredoxin-like"/>
    <property type="match status" value="1"/>
</dbReference>
<evidence type="ECO:0000256" key="6">
    <source>
        <dbReference type="ARBA" id="ARBA00022516"/>
    </source>
</evidence>
<dbReference type="InterPro" id="IPR034335">
    <property type="entry name" value="PGES2_C"/>
</dbReference>
<keyword evidence="7" id="KW-0643">Prostaglandin biosynthesis</keyword>
<dbReference type="InterPro" id="IPR040079">
    <property type="entry name" value="Glutathione_S-Trfase"/>
</dbReference>
<comment type="catalytic activity">
    <reaction evidence="15">
        <text>prostaglandin H2 = (12S)-hydroxy-(5Z,8E,10E)-heptadecatrienoate + malonaldehyde</text>
        <dbReference type="Rhea" id="RHEA:48644"/>
        <dbReference type="ChEBI" id="CHEBI:57405"/>
        <dbReference type="ChEBI" id="CHEBI:90694"/>
        <dbReference type="ChEBI" id="CHEBI:566274"/>
    </reaction>
    <physiologicalReaction direction="left-to-right" evidence="15">
        <dbReference type="Rhea" id="RHEA:48645"/>
    </physiologicalReaction>
</comment>
<keyword evidence="9" id="KW-0276">Fatty acid metabolism</keyword>
<name>A0A0D8XBC2_DICVI</name>
<evidence type="ECO:0000256" key="16">
    <source>
        <dbReference type="ARBA" id="ARBA00023931"/>
    </source>
</evidence>
<evidence type="ECO:0000256" key="12">
    <source>
        <dbReference type="ARBA" id="ARBA00023136"/>
    </source>
</evidence>
<keyword evidence="12" id="KW-0472">Membrane</keyword>
<keyword evidence="13" id="KW-0275">Fatty acid biosynthesis</keyword>
<dbReference type="InterPro" id="IPR034334">
    <property type="entry name" value="PGES2"/>
</dbReference>
<protein>
    <recommendedName>
        <fullName evidence="4">Prostaglandin E synthase 2</fullName>
        <ecNumber evidence="3">5.3.99.3</ecNumber>
    </recommendedName>
    <alternativeName>
        <fullName evidence="17">Microsomal prostaglandin E synthase 2</fullName>
    </alternativeName>
</protein>
<reference evidence="20 21" key="1">
    <citation type="submission" date="2013-11" db="EMBL/GenBank/DDBJ databases">
        <title>Draft genome of the bovine lungworm Dictyocaulus viviparus.</title>
        <authorList>
            <person name="Mitreva M."/>
        </authorList>
    </citation>
    <scope>NUCLEOTIDE SEQUENCE [LARGE SCALE GENOMIC DNA]</scope>
    <source>
        <strain evidence="20 21">HannoverDv2000</strain>
    </source>
</reference>
<evidence type="ECO:0000256" key="7">
    <source>
        <dbReference type="ARBA" id="ARBA00022585"/>
    </source>
</evidence>
<dbReference type="PANTHER" id="PTHR12782:SF5">
    <property type="entry name" value="PROSTAGLANDIN E SYNTHASE 2"/>
    <property type="match status" value="1"/>
</dbReference>
<dbReference type="GO" id="GO:0005739">
    <property type="term" value="C:mitochondrion"/>
    <property type="evidence" value="ECO:0007669"/>
    <property type="project" value="TreeGrafter"/>
</dbReference>
<keyword evidence="21" id="KW-1185">Reference proteome</keyword>
<evidence type="ECO:0000256" key="13">
    <source>
        <dbReference type="ARBA" id="ARBA00023160"/>
    </source>
</evidence>
<evidence type="ECO:0000256" key="11">
    <source>
        <dbReference type="ARBA" id="ARBA00023098"/>
    </source>
</evidence>
<evidence type="ECO:0000256" key="10">
    <source>
        <dbReference type="ARBA" id="ARBA00022989"/>
    </source>
</evidence>